<name>A0A1J4MWL0_9CRYT</name>
<dbReference type="GeneID" id="92365112"/>
<keyword evidence="2" id="KW-0687">Ribonucleoprotein</keyword>
<protein>
    <submittedName>
        <fullName evidence="4">LSM domain-containing protein</fullName>
    </submittedName>
</protein>
<dbReference type="AlphaFoldDB" id="A0A1J4MWL0"/>
<dbReference type="GO" id="GO:1990726">
    <property type="term" value="C:Lsm1-7-Pat1 complex"/>
    <property type="evidence" value="ECO:0007669"/>
    <property type="project" value="TreeGrafter"/>
</dbReference>
<dbReference type="Gene3D" id="2.30.30.100">
    <property type="match status" value="1"/>
</dbReference>
<dbReference type="Proteomes" id="UP000186804">
    <property type="component" value="Unassembled WGS sequence"/>
</dbReference>
<comment type="caution">
    <text evidence="4">The sequence shown here is derived from an EMBL/GenBank/DDBJ whole genome shotgun (WGS) entry which is preliminary data.</text>
</comment>
<dbReference type="Pfam" id="PF01423">
    <property type="entry name" value="LSM"/>
    <property type="match status" value="1"/>
</dbReference>
<feature type="domain" description="Sm" evidence="3">
    <location>
        <begin position="26"/>
        <end position="95"/>
    </location>
</feature>
<keyword evidence="1" id="KW-0694">RNA-binding</keyword>
<organism evidence="4 5">
    <name type="scientific">Cryptosporidium andersoni</name>
    <dbReference type="NCBI Taxonomy" id="117008"/>
    <lineage>
        <taxon>Eukaryota</taxon>
        <taxon>Sar</taxon>
        <taxon>Alveolata</taxon>
        <taxon>Apicomplexa</taxon>
        <taxon>Conoidasida</taxon>
        <taxon>Coccidia</taxon>
        <taxon>Eucoccidiorida</taxon>
        <taxon>Eimeriorina</taxon>
        <taxon>Cryptosporidiidae</taxon>
        <taxon>Cryptosporidium</taxon>
    </lineage>
</organism>
<dbReference type="GO" id="GO:0000290">
    <property type="term" value="P:deadenylation-dependent decapping of nuclear-transcribed mRNA"/>
    <property type="evidence" value="ECO:0007669"/>
    <property type="project" value="TreeGrafter"/>
</dbReference>
<accession>A0A1J4MWL0</accession>
<dbReference type="RefSeq" id="XP_067069282.1">
    <property type="nucleotide sequence ID" value="XM_067211167.1"/>
</dbReference>
<dbReference type="PANTHER" id="PTHR15588">
    <property type="entry name" value="LSM1"/>
    <property type="match status" value="1"/>
</dbReference>
<dbReference type="InterPro" id="IPR001163">
    <property type="entry name" value="Sm_dom_euk/arc"/>
</dbReference>
<dbReference type="VEuPathDB" id="CryptoDB:cand_009270"/>
<dbReference type="GO" id="GO:0003729">
    <property type="term" value="F:mRNA binding"/>
    <property type="evidence" value="ECO:0007669"/>
    <property type="project" value="TreeGrafter"/>
</dbReference>
<dbReference type="InterPro" id="IPR010920">
    <property type="entry name" value="LSM_dom_sf"/>
</dbReference>
<dbReference type="EMBL" id="LRBS01000037">
    <property type="protein sequence ID" value="OII77436.1"/>
    <property type="molecule type" value="Genomic_DNA"/>
</dbReference>
<dbReference type="GO" id="GO:1990904">
    <property type="term" value="C:ribonucleoprotein complex"/>
    <property type="evidence" value="ECO:0007669"/>
    <property type="project" value="UniProtKB-KW"/>
</dbReference>
<dbReference type="SUPFAM" id="SSF50182">
    <property type="entry name" value="Sm-like ribonucleoproteins"/>
    <property type="match status" value="1"/>
</dbReference>
<dbReference type="OrthoDB" id="422364at2759"/>
<sequence>MRDDNSNLQSKEVESDPATSLSSWLLCLEEDLDNEIYVILRDSRQFKGIFRSFDQYGSLCLEAVYEIISNSKQEYTQIYLGCMIFRGDSLMLCGSIDEYSASFNAIRKPLVDILKDNENNKLKCIKKESSVFEWVPDETI</sequence>
<evidence type="ECO:0000256" key="1">
    <source>
        <dbReference type="ARBA" id="ARBA00022884"/>
    </source>
</evidence>
<evidence type="ECO:0000313" key="5">
    <source>
        <dbReference type="Proteomes" id="UP000186804"/>
    </source>
</evidence>
<evidence type="ECO:0000259" key="3">
    <source>
        <dbReference type="SMART" id="SM00651"/>
    </source>
</evidence>
<evidence type="ECO:0000256" key="2">
    <source>
        <dbReference type="ARBA" id="ARBA00023274"/>
    </source>
</evidence>
<dbReference type="InterPro" id="IPR044642">
    <property type="entry name" value="PTHR15588"/>
</dbReference>
<evidence type="ECO:0000313" key="4">
    <source>
        <dbReference type="EMBL" id="OII77436.1"/>
    </source>
</evidence>
<dbReference type="SMART" id="SM00651">
    <property type="entry name" value="Sm"/>
    <property type="match status" value="1"/>
</dbReference>
<dbReference type="GO" id="GO:0000932">
    <property type="term" value="C:P-body"/>
    <property type="evidence" value="ECO:0007669"/>
    <property type="project" value="TreeGrafter"/>
</dbReference>
<reference evidence="4 5" key="1">
    <citation type="submission" date="2016-10" db="EMBL/GenBank/DDBJ databases">
        <title>Reductive evolution of mitochondrial metabolism and differential evolution of invasion-related proteins in Cryptosporidium.</title>
        <authorList>
            <person name="Liu S."/>
            <person name="Roellig D.M."/>
            <person name="Guo Y."/>
            <person name="Li N."/>
            <person name="Frace M.A."/>
            <person name="Tang K."/>
            <person name="Zhang L."/>
            <person name="Feng Y."/>
            <person name="Xiao L."/>
        </authorList>
    </citation>
    <scope>NUCLEOTIDE SEQUENCE [LARGE SCALE GENOMIC DNA]</scope>
    <source>
        <strain evidence="4">30847</strain>
    </source>
</reference>
<gene>
    <name evidence="4" type="ORF">cand_009270</name>
</gene>
<dbReference type="PANTHER" id="PTHR15588:SF8">
    <property type="entry name" value="U6 SNRNA-ASSOCIATED SM-LIKE PROTEIN LSM1"/>
    <property type="match status" value="1"/>
</dbReference>
<proteinExistence type="predicted"/>
<keyword evidence="5" id="KW-1185">Reference proteome</keyword>